<feature type="region of interest" description="Disordered" evidence="2">
    <location>
        <begin position="169"/>
        <end position="190"/>
    </location>
</feature>
<proteinExistence type="inferred from homology"/>
<comment type="similarity">
    <text evidence="1">Belongs to the mycobacterial PPE family.</text>
</comment>
<evidence type="ECO:0000259" key="3">
    <source>
        <dbReference type="Pfam" id="PF00823"/>
    </source>
</evidence>
<dbReference type="Proteomes" id="UP000028880">
    <property type="component" value="Unassembled WGS sequence"/>
</dbReference>
<dbReference type="InterPro" id="IPR022171">
    <property type="entry name" value="PPE_C"/>
</dbReference>
<dbReference type="EMBL" id="LQPY01000032">
    <property type="protein sequence ID" value="ORX01282.1"/>
    <property type="molecule type" value="Genomic_DNA"/>
</dbReference>
<dbReference type="InterPro" id="IPR038332">
    <property type="entry name" value="PPE_sf"/>
</dbReference>
<dbReference type="PANTHER" id="PTHR46766:SF1">
    <property type="entry name" value="GLUTAMINE-RICH PROTEIN 2"/>
    <property type="match status" value="1"/>
</dbReference>
<dbReference type="Pfam" id="PF12484">
    <property type="entry name" value="PPE-SVP"/>
    <property type="match status" value="1"/>
</dbReference>
<evidence type="ECO:0000313" key="7">
    <source>
        <dbReference type="Proteomes" id="UP000193710"/>
    </source>
</evidence>
<reference evidence="6 7" key="3">
    <citation type="submission" date="2016-01" db="EMBL/GenBank/DDBJ databases">
        <title>The new phylogeny of the genus Mycobacterium.</title>
        <authorList>
            <person name="Tarcisio F."/>
            <person name="Conor M."/>
            <person name="Antonella G."/>
            <person name="Elisabetta G."/>
            <person name="Giulia F.S."/>
            <person name="Sara T."/>
            <person name="Anna F."/>
            <person name="Clotilde B."/>
            <person name="Roberto B."/>
            <person name="Veronica D.S."/>
            <person name="Fabio R."/>
            <person name="Monica P."/>
            <person name="Olivier J."/>
            <person name="Enrico T."/>
            <person name="Nicola S."/>
        </authorList>
    </citation>
    <scope>NUCLEOTIDE SEQUENCE [LARGE SCALE GENOMIC DNA]</scope>
    <source>
        <strain evidence="6 7">DSM 44626</strain>
    </source>
</reference>
<evidence type="ECO:0000313" key="6">
    <source>
        <dbReference type="EMBL" id="ORX01282.1"/>
    </source>
</evidence>
<feature type="domain" description="PPE family C-terminal" evidence="4">
    <location>
        <begin position="327"/>
        <end position="407"/>
    </location>
</feature>
<dbReference type="EMBL" id="HG964446">
    <property type="protein sequence ID" value="CDO88742.1"/>
    <property type="molecule type" value="Genomic_DNA"/>
</dbReference>
<reference evidence="5" key="2">
    <citation type="submission" date="2014-04" db="EMBL/GenBank/DDBJ databases">
        <authorList>
            <person name="Urmite Genomes U."/>
        </authorList>
    </citation>
    <scope>NUCLEOTIDE SEQUENCE</scope>
    <source>
        <strain evidence="5">DSM 44626</strain>
    </source>
</reference>
<feature type="domain" description="PPE" evidence="3">
    <location>
        <begin position="4"/>
        <end position="166"/>
    </location>
</feature>
<dbReference type="SUPFAM" id="SSF140459">
    <property type="entry name" value="PE/PPE dimer-like"/>
    <property type="match status" value="1"/>
</dbReference>
<dbReference type="RefSeq" id="WP_036469083.1">
    <property type="nucleotide sequence ID" value="NZ_HG964446.1"/>
</dbReference>
<evidence type="ECO:0000313" key="5">
    <source>
        <dbReference type="EMBL" id="CDO88742.1"/>
    </source>
</evidence>
<dbReference type="GO" id="GO:0052572">
    <property type="term" value="P:response to host immune response"/>
    <property type="evidence" value="ECO:0007669"/>
    <property type="project" value="TreeGrafter"/>
</dbReference>
<evidence type="ECO:0000256" key="2">
    <source>
        <dbReference type="SAM" id="MobiDB-lite"/>
    </source>
</evidence>
<dbReference type="HOGENOM" id="CLU_000243_0_1_11"/>
<evidence type="ECO:0000256" key="1">
    <source>
        <dbReference type="ARBA" id="ARBA00010652"/>
    </source>
</evidence>
<organism evidence="5">
    <name type="scientific">Mycobacterium triplex</name>
    <dbReference type="NCBI Taxonomy" id="47839"/>
    <lineage>
        <taxon>Bacteria</taxon>
        <taxon>Bacillati</taxon>
        <taxon>Actinomycetota</taxon>
        <taxon>Actinomycetes</taxon>
        <taxon>Mycobacteriales</taxon>
        <taxon>Mycobacteriaceae</taxon>
        <taxon>Mycobacterium</taxon>
        <taxon>Mycobacterium simiae complex</taxon>
    </lineage>
</organism>
<dbReference type="AlphaFoldDB" id="A0A024JZJ0"/>
<dbReference type="Gene3D" id="1.20.1260.20">
    <property type="entry name" value="PPE superfamily"/>
    <property type="match status" value="1"/>
</dbReference>
<name>A0A024JZJ0_9MYCO</name>
<dbReference type="Pfam" id="PF00823">
    <property type="entry name" value="PPE"/>
    <property type="match status" value="1"/>
</dbReference>
<evidence type="ECO:0000259" key="4">
    <source>
        <dbReference type="Pfam" id="PF12484"/>
    </source>
</evidence>
<dbReference type="InterPro" id="IPR000030">
    <property type="entry name" value="PPE_dom"/>
</dbReference>
<sequence>MSIDFGALPPEVNSARLYAGAGATSMITAASAWNSLAAELNSAAMGYQNVITQLSSEEWLGPASAKAVQALTPYVTWVKTTAAQAEHAAQQLSSASAAFEAAFSSIVPPPMVAQNRALLAQAMASNALGQNSGLIAQLESQYGHMWAQDATTMYNYAAQSASATKVTPFKSAPEVTDPSGQAKQGAATSAASGTAAGNAASTTASAIQQTPSTLQSAATPAAQAAAAAATPTDPFTELWFLLTGQTTLPNSFASFVNGFSPFAGFAYNTEGLPYFSVGMGNSGVQIAKSTGGIVSATASAASAAPKGLAGLGGMLGGGATHAAPAVAAGLGNAASVGRLSVPAVWSGAAPAVSHAAAVPVSAVTAAPEAAGSGNLLGGMPLAGMGGAHGVGAAGPRYGFKPTVMARPPFAG</sequence>
<dbReference type="PANTHER" id="PTHR46766">
    <property type="entry name" value="GLUTAMINE-RICH PROTEIN 2"/>
    <property type="match status" value="1"/>
</dbReference>
<reference evidence="5" key="1">
    <citation type="journal article" date="2014" name="Genome Announc.">
        <title>Draft Genome Sequence of Mycobacterium triplex DSM 44626.</title>
        <authorList>
            <person name="Sassi M."/>
            <person name="Croce O."/>
            <person name="Robert C."/>
            <person name="Raoult D."/>
            <person name="Drancourt M."/>
        </authorList>
    </citation>
    <scope>NUCLEOTIDE SEQUENCE [LARGE SCALE GENOMIC DNA]</scope>
    <source>
        <strain evidence="5">DSM 44626</strain>
    </source>
</reference>
<gene>
    <name evidence="6" type="ORF">AWC29_23810</name>
    <name evidence="5" type="ORF">BN973_03111</name>
</gene>
<dbReference type="eggNOG" id="COG5651">
    <property type="taxonomic scope" value="Bacteria"/>
</dbReference>
<dbReference type="STRING" id="47839.BN973_03111"/>
<protein>
    <submittedName>
        <fullName evidence="5">PPE family protein</fullName>
    </submittedName>
</protein>
<keyword evidence="7" id="KW-1185">Reference proteome</keyword>
<dbReference type="Proteomes" id="UP000193710">
    <property type="component" value="Unassembled WGS sequence"/>
</dbReference>
<accession>A0A024JZJ0</accession>